<evidence type="ECO:0000313" key="2">
    <source>
        <dbReference type="EMBL" id="ADI15750.1"/>
    </source>
</evidence>
<dbReference type="EMBL" id="CP002049">
    <property type="protein sequence ID" value="ADI15750.1"/>
    <property type="molecule type" value="Genomic_DNA"/>
</dbReference>
<dbReference type="InterPro" id="IPR004518">
    <property type="entry name" value="MazG-like_dom"/>
</dbReference>
<dbReference type="SUPFAM" id="SSF101386">
    <property type="entry name" value="all-alpha NTP pyrophosphatases"/>
    <property type="match status" value="1"/>
</dbReference>
<feature type="domain" description="NTP pyrophosphohydrolase MazG-like" evidence="1">
    <location>
        <begin position="45"/>
        <end position="113"/>
    </location>
</feature>
<protein>
    <submittedName>
        <fullName evidence="2">MazG nucleotide pyrophosphohydrolase</fullName>
    </submittedName>
</protein>
<sequence>MDDTRDPSRDPARDPSLDLARYQRLSRDTWSVIQTDHPIVYPTLGLANEAGEVAGKIKKIFRDKGGVIGEAEREALKGELGDVLWYLTQICTELGLTLGEVAEANLAKLASRQARGTLGGEGDGR</sequence>
<gene>
    <name evidence="2" type="ordered locus">Trad_2645</name>
</gene>
<dbReference type="STRING" id="649638.Trad_2645"/>
<accession>D7CUG5</accession>
<keyword evidence="3" id="KW-1185">Reference proteome</keyword>
<dbReference type="AlphaFoldDB" id="D7CUG5"/>
<dbReference type="CDD" id="cd11541">
    <property type="entry name" value="NTP-PPase_u4"/>
    <property type="match status" value="1"/>
</dbReference>
<dbReference type="RefSeq" id="WP_013179111.1">
    <property type="nucleotide sequence ID" value="NC_014221.1"/>
</dbReference>
<evidence type="ECO:0000259" key="1">
    <source>
        <dbReference type="Pfam" id="PF03819"/>
    </source>
</evidence>
<dbReference type="Proteomes" id="UP000000379">
    <property type="component" value="Chromosome"/>
</dbReference>
<evidence type="ECO:0000313" key="3">
    <source>
        <dbReference type="Proteomes" id="UP000000379"/>
    </source>
</evidence>
<dbReference type="InterPro" id="IPR011379">
    <property type="entry name" value="MazG-related_GP37"/>
</dbReference>
<dbReference type="Gene3D" id="1.10.287.1080">
    <property type="entry name" value="MazG-like"/>
    <property type="match status" value="1"/>
</dbReference>
<dbReference type="OrthoDB" id="350573at2"/>
<name>D7CUG5_TRURR</name>
<dbReference type="PIRSF" id="PIRSF006639">
    <property type="entry name" value="UCP006639_pph"/>
    <property type="match status" value="1"/>
</dbReference>
<reference evidence="3" key="1">
    <citation type="submission" date="2010-05" db="EMBL/GenBank/DDBJ databases">
        <title>The complete genome of Truepera radiovictris DSM 17093.</title>
        <authorList>
            <consortium name="US DOE Joint Genome Institute (JGI-PGF)"/>
            <person name="Lucas S."/>
            <person name="Copeland A."/>
            <person name="Lapidus A."/>
            <person name="Glavina del Rio T."/>
            <person name="Dalin E."/>
            <person name="Tice H."/>
            <person name="Bruce D."/>
            <person name="Goodwin L."/>
            <person name="Pitluck S."/>
            <person name="Kyrpides N."/>
            <person name="Mavromatis K."/>
            <person name="Ovchinnikova G."/>
            <person name="Munk A.C."/>
            <person name="Detter J.C."/>
            <person name="Han C."/>
            <person name="Tapia R."/>
            <person name="Land M."/>
            <person name="Hauser L."/>
            <person name="Markowitz V."/>
            <person name="Cheng J.-F."/>
            <person name="Hugenholtz P."/>
            <person name="Woyke T."/>
            <person name="Wu D."/>
            <person name="Tindall B."/>
            <person name="Pomrenke H.G."/>
            <person name="Brambilla E."/>
            <person name="Klenk H.-P."/>
            <person name="Eisen J.A."/>
        </authorList>
    </citation>
    <scope>NUCLEOTIDE SEQUENCE [LARGE SCALE GENOMIC DNA]</scope>
    <source>
        <strain evidence="3">DSM 17093 / CIP 108686 / LMG 22925 / RQ-24</strain>
    </source>
</reference>
<organism evidence="2 3">
    <name type="scientific">Truepera radiovictrix (strain DSM 17093 / CIP 108686 / LMG 22925 / RQ-24)</name>
    <dbReference type="NCBI Taxonomy" id="649638"/>
    <lineage>
        <taxon>Bacteria</taxon>
        <taxon>Thermotogati</taxon>
        <taxon>Deinococcota</taxon>
        <taxon>Deinococci</taxon>
        <taxon>Trueperales</taxon>
        <taxon>Trueperaceae</taxon>
        <taxon>Truepera</taxon>
    </lineage>
</organism>
<dbReference type="KEGG" id="tra:Trad_2645"/>
<proteinExistence type="predicted"/>
<dbReference type="eggNOG" id="COG1694">
    <property type="taxonomic scope" value="Bacteria"/>
</dbReference>
<dbReference type="HOGENOM" id="CLU_130333_1_0_0"/>
<reference evidence="2 3" key="2">
    <citation type="journal article" date="2011" name="Stand. Genomic Sci.">
        <title>Complete genome sequence of Truepera radiovictrix type strain (RQ-24).</title>
        <authorList>
            <person name="Ivanova N."/>
            <person name="Rohde C."/>
            <person name="Munk C."/>
            <person name="Nolan M."/>
            <person name="Lucas S."/>
            <person name="Del Rio T.G."/>
            <person name="Tice H."/>
            <person name="Deshpande S."/>
            <person name="Cheng J.F."/>
            <person name="Tapia R."/>
            <person name="Han C."/>
            <person name="Goodwin L."/>
            <person name="Pitluck S."/>
            <person name="Liolios K."/>
            <person name="Mavromatis K."/>
            <person name="Mikhailova N."/>
            <person name="Pati A."/>
            <person name="Chen A."/>
            <person name="Palaniappan K."/>
            <person name="Land M."/>
            <person name="Hauser L."/>
            <person name="Chang Y.J."/>
            <person name="Jeffries C.D."/>
            <person name="Brambilla E."/>
            <person name="Rohde M."/>
            <person name="Goker M."/>
            <person name="Tindall B.J."/>
            <person name="Woyke T."/>
            <person name="Bristow J."/>
            <person name="Eisen J.A."/>
            <person name="Markowitz V."/>
            <person name="Hugenholtz P."/>
            <person name="Kyrpides N.C."/>
            <person name="Klenk H.P."/>
            <person name="Lapidus A."/>
        </authorList>
    </citation>
    <scope>NUCLEOTIDE SEQUENCE [LARGE SCALE GENOMIC DNA]</scope>
    <source>
        <strain evidence="3">DSM 17093 / CIP 108686 / LMG 22925 / RQ-24</strain>
    </source>
</reference>
<dbReference type="Pfam" id="PF03819">
    <property type="entry name" value="MazG"/>
    <property type="match status" value="1"/>
</dbReference>